<dbReference type="AlphaFoldDB" id="A0A330M6V3"/>
<dbReference type="KEGG" id="sbk:SHEWBE_3859"/>
<accession>A0A330M6V3</accession>
<organism evidence="1 2">
    <name type="scientific">Shewanella benthica</name>
    <dbReference type="NCBI Taxonomy" id="43661"/>
    <lineage>
        <taxon>Bacteria</taxon>
        <taxon>Pseudomonadati</taxon>
        <taxon>Pseudomonadota</taxon>
        <taxon>Gammaproteobacteria</taxon>
        <taxon>Alteromonadales</taxon>
        <taxon>Shewanellaceae</taxon>
        <taxon>Shewanella</taxon>
    </lineage>
</organism>
<dbReference type="EMBL" id="LS483452">
    <property type="protein sequence ID" value="SQH77822.1"/>
    <property type="molecule type" value="Genomic_DNA"/>
</dbReference>
<proteinExistence type="predicted"/>
<protein>
    <submittedName>
        <fullName evidence="1">Uncharacterized protein</fullName>
    </submittedName>
</protein>
<gene>
    <name evidence="1" type="ORF">SHEWBE_3859</name>
</gene>
<reference evidence="2" key="1">
    <citation type="submission" date="2018-06" db="EMBL/GenBank/DDBJ databases">
        <authorList>
            <person name="Cea G.-C."/>
            <person name="William W."/>
        </authorList>
    </citation>
    <scope>NUCLEOTIDE SEQUENCE [LARGE SCALE GENOMIC DNA]</scope>
    <source>
        <strain evidence="2">DB21MT-2</strain>
    </source>
</reference>
<dbReference type="Proteomes" id="UP000250123">
    <property type="component" value="Chromosome SHEWBE"/>
</dbReference>
<sequence>MTEITLVLALGGVLYIGLSMGAEYVSMG</sequence>
<name>A0A330M6V3_9GAMM</name>
<evidence type="ECO:0000313" key="2">
    <source>
        <dbReference type="Proteomes" id="UP000250123"/>
    </source>
</evidence>
<evidence type="ECO:0000313" key="1">
    <source>
        <dbReference type="EMBL" id="SQH77822.1"/>
    </source>
</evidence>